<dbReference type="PANTHER" id="PTHR37069:SF2">
    <property type="entry name" value="PIGGYBAC TRANSPOSABLE ELEMENT-DERIVED PROTEIN DOMAIN-CONTAINING PROTEIN"/>
    <property type="match status" value="1"/>
</dbReference>
<organism evidence="2 3">
    <name type="scientific">Phytophthora fragariaefolia</name>
    <dbReference type="NCBI Taxonomy" id="1490495"/>
    <lineage>
        <taxon>Eukaryota</taxon>
        <taxon>Sar</taxon>
        <taxon>Stramenopiles</taxon>
        <taxon>Oomycota</taxon>
        <taxon>Peronosporomycetes</taxon>
        <taxon>Peronosporales</taxon>
        <taxon>Peronosporaceae</taxon>
        <taxon>Phytophthora</taxon>
    </lineage>
</organism>
<accession>A0A9W6YBW8</accession>
<evidence type="ECO:0000313" key="3">
    <source>
        <dbReference type="Proteomes" id="UP001165121"/>
    </source>
</evidence>
<dbReference type="Proteomes" id="UP001165121">
    <property type="component" value="Unassembled WGS sequence"/>
</dbReference>
<dbReference type="PANTHER" id="PTHR37069">
    <property type="entry name" value="DDE_TNP_1_7 DOMAIN-CONTAINING PROTEIN"/>
    <property type="match status" value="1"/>
</dbReference>
<protein>
    <submittedName>
        <fullName evidence="2">Unnamed protein product</fullName>
    </submittedName>
</protein>
<feature type="region of interest" description="Disordered" evidence="1">
    <location>
        <begin position="74"/>
        <end position="114"/>
    </location>
</feature>
<sequence length="360" mass="39055">MHTNPADDRATFSSVWRVLSGAGWSSKRPTGRSLSDLSRYIPPGGDSNGTEGIDYFLGEQALLEHYRRTFVDSKSATDSALSKRPNENNAVDKDVTNPCVSSEVNPNKGDYVRNDVGRPLATSGDDVDCENTALRGINCHESVCDGADSTYRDFDGVASAGTTPKTSSCDVPVSAASVASVEDHLPQPHHHASTASPGTLAKCAVCNMECSTERSCTWCNKLLHHFCSHDICVSLNIPDHNGGFAKDFGDSCYCSPRCYTNTTKLHLMEHDECSNALTHHPMSVLTPSVATSQPSAASTATQPTTNCSRAAKNYSKKRGGAETKQPAPNRHQRGKQVGQRKKKSTPYFPRHINPRARLWQ</sequence>
<keyword evidence="3" id="KW-1185">Reference proteome</keyword>
<dbReference type="CDD" id="cd20805">
    <property type="entry name" value="C1_DGK_rpt2"/>
    <property type="match status" value="1"/>
</dbReference>
<feature type="compositionally biased region" description="Low complexity" evidence="1">
    <location>
        <begin position="288"/>
        <end position="305"/>
    </location>
</feature>
<gene>
    <name evidence="2" type="ORF">Pfra01_002538500</name>
</gene>
<feature type="region of interest" description="Disordered" evidence="1">
    <location>
        <begin position="288"/>
        <end position="360"/>
    </location>
</feature>
<dbReference type="EMBL" id="BSXT01004761">
    <property type="protein sequence ID" value="GMF58865.1"/>
    <property type="molecule type" value="Genomic_DNA"/>
</dbReference>
<feature type="compositionally biased region" description="Basic and acidic residues" evidence="1">
    <location>
        <begin position="84"/>
        <end position="95"/>
    </location>
</feature>
<proteinExistence type="predicted"/>
<evidence type="ECO:0000256" key="1">
    <source>
        <dbReference type="SAM" id="MobiDB-lite"/>
    </source>
</evidence>
<reference evidence="2" key="1">
    <citation type="submission" date="2023-04" db="EMBL/GenBank/DDBJ databases">
        <title>Phytophthora fragariaefolia NBRC 109709.</title>
        <authorList>
            <person name="Ichikawa N."/>
            <person name="Sato H."/>
            <person name="Tonouchi N."/>
        </authorList>
    </citation>
    <scope>NUCLEOTIDE SEQUENCE</scope>
    <source>
        <strain evidence="2">NBRC 109709</strain>
    </source>
</reference>
<name>A0A9W6YBW8_9STRA</name>
<comment type="caution">
    <text evidence="2">The sequence shown here is derived from an EMBL/GenBank/DDBJ whole genome shotgun (WGS) entry which is preliminary data.</text>
</comment>
<evidence type="ECO:0000313" key="2">
    <source>
        <dbReference type="EMBL" id="GMF58865.1"/>
    </source>
</evidence>
<dbReference type="OrthoDB" id="145877at2759"/>
<feature type="region of interest" description="Disordered" evidence="1">
    <location>
        <begin position="23"/>
        <end position="45"/>
    </location>
</feature>
<feature type="compositionally biased region" description="Basic residues" evidence="1">
    <location>
        <begin position="330"/>
        <end position="344"/>
    </location>
</feature>
<dbReference type="AlphaFoldDB" id="A0A9W6YBW8"/>